<name>A0A0G4FSL9_VITBC</name>
<dbReference type="VEuPathDB" id="CryptoDB:Vbra_5938"/>
<sequence>MAFFLAGRRQTQGLPRTNLFQVPQRTELLRWNSHADLAQTHPSPATKDGRPSVRRGPGNGVSTQTALLMAGMNKQHRQRLTKKRTFLLSDGRKSAEDLEAVLRDHHQREVRGRTVRDKKKRAGDQGLGKRTDKGEVRRVGHKRRLDDCYRKRDEHLQLFDETRVCLREWRDEIRYERAAAHRFMRELHVWQGRAFEWIIDDRQLSQALESPRGEPLVSPYFVLRKAPRLPLRLVFFPNGDVESGTNKCALYVEYTPRQCLLPQSIHCDGIYLPLEDALIYHSISCRTTHKTTDESGSPACAGPAAAAGGVCDGGWPLVGPLDLWVCVGDVVRGPEAGYLAIRCQVE</sequence>
<accession>A0A0G4FSL9</accession>
<evidence type="ECO:0000313" key="2">
    <source>
        <dbReference type="EMBL" id="CEM17701.1"/>
    </source>
</evidence>
<organism evidence="2 3">
    <name type="scientific">Vitrella brassicaformis (strain CCMP3155)</name>
    <dbReference type="NCBI Taxonomy" id="1169540"/>
    <lineage>
        <taxon>Eukaryota</taxon>
        <taxon>Sar</taxon>
        <taxon>Alveolata</taxon>
        <taxon>Colpodellida</taxon>
        <taxon>Vitrellaceae</taxon>
        <taxon>Vitrella</taxon>
    </lineage>
</organism>
<dbReference type="SUPFAM" id="SSF49599">
    <property type="entry name" value="TRAF domain-like"/>
    <property type="match status" value="1"/>
</dbReference>
<feature type="compositionally biased region" description="Basic and acidic residues" evidence="1">
    <location>
        <begin position="127"/>
        <end position="138"/>
    </location>
</feature>
<gene>
    <name evidence="2" type="ORF">Vbra_5938</name>
</gene>
<evidence type="ECO:0000313" key="3">
    <source>
        <dbReference type="Proteomes" id="UP000041254"/>
    </source>
</evidence>
<evidence type="ECO:0000256" key="1">
    <source>
        <dbReference type="SAM" id="MobiDB-lite"/>
    </source>
</evidence>
<keyword evidence="3" id="KW-1185">Reference proteome</keyword>
<reference evidence="2 3" key="1">
    <citation type="submission" date="2014-11" db="EMBL/GenBank/DDBJ databases">
        <authorList>
            <person name="Zhu J."/>
            <person name="Qi W."/>
            <person name="Song R."/>
        </authorList>
    </citation>
    <scope>NUCLEOTIDE SEQUENCE [LARGE SCALE GENOMIC DNA]</scope>
</reference>
<feature type="region of interest" description="Disordered" evidence="1">
    <location>
        <begin position="108"/>
        <end position="138"/>
    </location>
</feature>
<proteinExistence type="predicted"/>
<dbReference type="AlphaFoldDB" id="A0A0G4FSL9"/>
<dbReference type="Proteomes" id="UP000041254">
    <property type="component" value="Unassembled WGS sequence"/>
</dbReference>
<protein>
    <submittedName>
        <fullName evidence="2">Uncharacterized protein</fullName>
    </submittedName>
</protein>
<feature type="region of interest" description="Disordered" evidence="1">
    <location>
        <begin position="37"/>
        <end position="62"/>
    </location>
</feature>
<dbReference type="InParanoid" id="A0A0G4FSL9"/>
<dbReference type="EMBL" id="CDMY01000494">
    <property type="protein sequence ID" value="CEM17701.1"/>
    <property type="molecule type" value="Genomic_DNA"/>
</dbReference>